<dbReference type="RefSeq" id="WP_106758739.1">
    <property type="nucleotide sequence ID" value="NZ_PXWF02000256.1"/>
</dbReference>
<keyword evidence="4" id="KW-1185">Reference proteome</keyword>
<sequence>MFSRLLKRNNEAPVYEKRSLLKKDEMAFYGRLRRVLPKCYIFPDIELGSLVRSASTDPRKYRLECDHLQGRKVDFAVFDSALRLLCVIEFRVPADPAAETTPNEAFFKSAGVPYFSWNRETPPTSDQLLRSLSSFTRMEAPKLDTEANHTILGEAPDAEPPAAEAAPRAGGARAEPARAAAPEPAPKRTNQFALTEDVLVELTPHGHIRTRYPHIWQRMVRVLHDPKRLEQYLASLSLQDRAGVRAGFPPDVLIEIADILGANDAMVQISRSRPTSWNATFVNR</sequence>
<dbReference type="Pfam" id="PF10881">
    <property type="entry name" value="DUF2726"/>
    <property type="match status" value="1"/>
</dbReference>
<feature type="region of interest" description="Disordered" evidence="1">
    <location>
        <begin position="153"/>
        <end position="187"/>
    </location>
</feature>
<dbReference type="EMBL" id="PXWF02000256">
    <property type="protein sequence ID" value="PWF45376.1"/>
    <property type="molecule type" value="Genomic_DNA"/>
</dbReference>
<dbReference type="OrthoDB" id="6882268at2"/>
<organism evidence="3 4">
    <name type="scientific">Massilia glaciei</name>
    <dbReference type="NCBI Taxonomy" id="1524097"/>
    <lineage>
        <taxon>Bacteria</taxon>
        <taxon>Pseudomonadati</taxon>
        <taxon>Pseudomonadota</taxon>
        <taxon>Betaproteobacteria</taxon>
        <taxon>Burkholderiales</taxon>
        <taxon>Oxalobacteraceae</taxon>
        <taxon>Telluria group</taxon>
        <taxon>Massilia</taxon>
    </lineage>
</organism>
<name>A0A2U2HHH8_9BURK</name>
<evidence type="ECO:0000259" key="2">
    <source>
        <dbReference type="Pfam" id="PF10881"/>
    </source>
</evidence>
<feature type="domain" description="DUF2726" evidence="2">
    <location>
        <begin position="18"/>
        <end position="117"/>
    </location>
</feature>
<evidence type="ECO:0000313" key="3">
    <source>
        <dbReference type="EMBL" id="PWF45376.1"/>
    </source>
</evidence>
<feature type="compositionally biased region" description="Low complexity" evidence="1">
    <location>
        <begin position="160"/>
        <end position="182"/>
    </location>
</feature>
<dbReference type="Proteomes" id="UP000241421">
    <property type="component" value="Unassembled WGS sequence"/>
</dbReference>
<dbReference type="InterPro" id="IPR024402">
    <property type="entry name" value="DUF2726"/>
</dbReference>
<evidence type="ECO:0000313" key="4">
    <source>
        <dbReference type="Proteomes" id="UP000241421"/>
    </source>
</evidence>
<gene>
    <name evidence="3" type="ORF">C7C56_017930</name>
</gene>
<comment type="caution">
    <text evidence="3">The sequence shown here is derived from an EMBL/GenBank/DDBJ whole genome shotgun (WGS) entry which is preliminary data.</text>
</comment>
<proteinExistence type="predicted"/>
<accession>A0A2U2HHH8</accession>
<evidence type="ECO:0000256" key="1">
    <source>
        <dbReference type="SAM" id="MobiDB-lite"/>
    </source>
</evidence>
<dbReference type="AlphaFoldDB" id="A0A2U2HHH8"/>
<protein>
    <submittedName>
        <fullName evidence="3">DUF2726 domain-containing protein</fullName>
    </submittedName>
</protein>
<reference evidence="3 4" key="1">
    <citation type="submission" date="2018-04" db="EMBL/GenBank/DDBJ databases">
        <title>Massilia violaceinigra sp. nov., a novel purple-pigmented bacterium isolated from Tianshan glacier, Xinjiang, China.</title>
        <authorList>
            <person name="Wang H."/>
        </authorList>
    </citation>
    <scope>NUCLEOTIDE SEQUENCE [LARGE SCALE GENOMIC DNA]</scope>
    <source>
        <strain evidence="3 4">B448-2</strain>
    </source>
</reference>